<dbReference type="Pfam" id="PF01979">
    <property type="entry name" value="Amidohydro_1"/>
    <property type="match status" value="1"/>
</dbReference>
<proteinExistence type="predicted"/>
<evidence type="ECO:0000313" key="3">
    <source>
        <dbReference type="Proteomes" id="UP001595420"/>
    </source>
</evidence>
<dbReference type="EMBL" id="JBHRSB010000001">
    <property type="protein sequence ID" value="MFC2998620.1"/>
    <property type="molecule type" value="Genomic_DNA"/>
</dbReference>
<organism evidence="2 3">
    <name type="scientific">Falsiroseomonas tokyonensis</name>
    <dbReference type="NCBI Taxonomy" id="430521"/>
    <lineage>
        <taxon>Bacteria</taxon>
        <taxon>Pseudomonadati</taxon>
        <taxon>Pseudomonadota</taxon>
        <taxon>Alphaproteobacteria</taxon>
        <taxon>Acetobacterales</taxon>
        <taxon>Roseomonadaceae</taxon>
        <taxon>Falsiroseomonas</taxon>
    </lineage>
</organism>
<sequence>MTRHDLLLRGARVVLPGTGLTACDIAVAEGRIAALLAPGAAAEAAESWDLRGLVVMPGAIDAHLHLGHGADISRPRVPADAARESAAAAAGGITCFLPYLMATEPFATLWQEVVAVTEAGSRIDFGFHPIISTEAQLAEVPILARDHGAPSFKIFMNNRGGEGKRLGLPDIDDGFLLRLAEAAAAAGGMVCPHPETIELAWVLRARLMAADPKGTGGLASWNASRPPFVEADAVQRAGLVTRHAGAPLYVVHTSSAAALDAARQQRALGRRVFIETCPHYLTHDIGWEGGVTGKINPPLREAADRAALWAGLADGSIDTVATDHVHRDLAGKAGGIWKASPGCPGLETLLPVLLTEGHARRGLPLARIAELVSSNPARIMGLGRKGAIAPGMDADFAIIDPAARWTVTRQHLHSAAGYSIYEGWEMQGRVVHSLVRGRAVLRDGTLVAGAEGTGRYVRRRLDHAARSGLPPSALPG</sequence>
<protein>
    <submittedName>
        <fullName evidence="2">Dihydroorotase family protein</fullName>
    </submittedName>
</protein>
<evidence type="ECO:0000313" key="2">
    <source>
        <dbReference type="EMBL" id="MFC2998620.1"/>
    </source>
</evidence>
<dbReference type="PROSITE" id="PS51257">
    <property type="entry name" value="PROKAR_LIPOPROTEIN"/>
    <property type="match status" value="1"/>
</dbReference>
<dbReference type="PANTHER" id="PTHR43668">
    <property type="entry name" value="ALLANTOINASE"/>
    <property type="match status" value="1"/>
</dbReference>
<keyword evidence="3" id="KW-1185">Reference proteome</keyword>
<dbReference type="PANTHER" id="PTHR43668:SF2">
    <property type="entry name" value="ALLANTOINASE"/>
    <property type="match status" value="1"/>
</dbReference>
<dbReference type="Proteomes" id="UP001595420">
    <property type="component" value="Unassembled WGS sequence"/>
</dbReference>
<feature type="domain" description="Amidohydrolase-related" evidence="1">
    <location>
        <begin position="300"/>
        <end position="440"/>
    </location>
</feature>
<evidence type="ECO:0000259" key="1">
    <source>
        <dbReference type="Pfam" id="PF01979"/>
    </source>
</evidence>
<name>A0ABV7BR93_9PROT</name>
<dbReference type="RefSeq" id="WP_216834070.1">
    <property type="nucleotide sequence ID" value="NZ_JAFNJS010000001.1"/>
</dbReference>
<reference evidence="3" key="1">
    <citation type="journal article" date="2019" name="Int. J. Syst. Evol. Microbiol.">
        <title>The Global Catalogue of Microorganisms (GCM) 10K type strain sequencing project: providing services to taxonomists for standard genome sequencing and annotation.</title>
        <authorList>
            <consortium name="The Broad Institute Genomics Platform"/>
            <consortium name="The Broad Institute Genome Sequencing Center for Infectious Disease"/>
            <person name="Wu L."/>
            <person name="Ma J."/>
        </authorList>
    </citation>
    <scope>NUCLEOTIDE SEQUENCE [LARGE SCALE GENOMIC DNA]</scope>
    <source>
        <strain evidence="3">CGMCC 1.16855</strain>
    </source>
</reference>
<dbReference type="InterPro" id="IPR006680">
    <property type="entry name" value="Amidohydro-rel"/>
</dbReference>
<comment type="caution">
    <text evidence="2">The sequence shown here is derived from an EMBL/GenBank/DDBJ whole genome shotgun (WGS) entry which is preliminary data.</text>
</comment>
<dbReference type="InterPro" id="IPR050138">
    <property type="entry name" value="DHOase/Allantoinase_Hydrolase"/>
</dbReference>
<accession>A0ABV7BR93</accession>
<gene>
    <name evidence="2" type="ORF">ACFOD3_01875</name>
</gene>